<dbReference type="Proteomes" id="UP000248326">
    <property type="component" value="Unassembled WGS sequence"/>
</dbReference>
<evidence type="ECO:0000313" key="2">
    <source>
        <dbReference type="EMBL" id="PYE55477.1"/>
    </source>
</evidence>
<keyword evidence="3" id="KW-1185">Reference proteome</keyword>
<protein>
    <submittedName>
        <fullName evidence="2">CRISPR-associated Csd2 family protein</fullName>
    </submittedName>
</protein>
<dbReference type="EMBL" id="QJSX01000003">
    <property type="protein sequence ID" value="PYE55477.1"/>
    <property type="molecule type" value="Genomic_DNA"/>
</dbReference>
<name>A0A318S8V5_9DEIO</name>
<organism evidence="2 3">
    <name type="scientific">Deinococcus yavapaiensis KR-236</name>
    <dbReference type="NCBI Taxonomy" id="694435"/>
    <lineage>
        <taxon>Bacteria</taxon>
        <taxon>Thermotogati</taxon>
        <taxon>Deinococcota</taxon>
        <taxon>Deinococci</taxon>
        <taxon>Deinococcales</taxon>
        <taxon>Deinococcaceae</taxon>
        <taxon>Deinococcus</taxon>
    </lineage>
</organism>
<gene>
    <name evidence="2" type="ORF">DES52_103312</name>
</gene>
<dbReference type="AlphaFoldDB" id="A0A318S8V5"/>
<dbReference type="RefSeq" id="WP_110885806.1">
    <property type="nucleotide sequence ID" value="NZ_QJSX01000003.1"/>
</dbReference>
<comment type="caution">
    <text evidence="2">The sequence shown here is derived from an EMBL/GenBank/DDBJ whole genome shotgun (WGS) entry which is preliminary data.</text>
</comment>
<sequence>MTLTSSSTLPFEDALRPGSPLLDPGKRHDFVLVFQVKDGNPNGDPDAANRPRMDARTGLGRVTDASVKRKVRDFVKLVKQDADRYRIFIERDAPLNATLRRNYEANGLMATQEADQVVTDAQLNALTELVEELPPAFSLDEDTRKLTYDGSLDSEELKALWSDLKGKATRDTLDLLKNLVKRVGKSSKNRESEEKAREHMLQQYFDVRMFGATMDTGSHKAGKVKGALQIHMGNSVHPIEAVSDSLARVVVTKEEDAHKRTTFGERWSVPYGAYVVTGQYSPHSDAAPFVTEDDLSLFWTALVRMYDNHRSHSTGTTSTLRVVVFTHDDPLGNAPSFLLHESVRVEARTETPRSRRDIEIRHPEPGAWRRGITVTVFDPAS</sequence>
<proteinExistence type="predicted"/>
<feature type="region of interest" description="Disordered" evidence="1">
    <location>
        <begin position="1"/>
        <end position="22"/>
    </location>
</feature>
<evidence type="ECO:0000313" key="3">
    <source>
        <dbReference type="Proteomes" id="UP000248326"/>
    </source>
</evidence>
<dbReference type="Pfam" id="PF05107">
    <property type="entry name" value="Cas_Cas7"/>
    <property type="match status" value="2"/>
</dbReference>
<dbReference type="GO" id="GO:0043571">
    <property type="term" value="P:maintenance of CRISPR repeat elements"/>
    <property type="evidence" value="ECO:0007669"/>
    <property type="project" value="InterPro"/>
</dbReference>
<accession>A0A318S8V5</accession>
<dbReference type="OrthoDB" id="9776792at2"/>
<reference evidence="2 3" key="1">
    <citation type="submission" date="2018-06" db="EMBL/GenBank/DDBJ databases">
        <title>Genomic Encyclopedia of Type Strains, Phase IV (KMG-IV): sequencing the most valuable type-strain genomes for metagenomic binning, comparative biology and taxonomic classification.</title>
        <authorList>
            <person name="Goeker M."/>
        </authorList>
    </citation>
    <scope>NUCLEOTIDE SEQUENCE [LARGE SCALE GENOMIC DNA]</scope>
    <source>
        <strain evidence="2 3">DSM 18048</strain>
    </source>
</reference>
<evidence type="ECO:0000256" key="1">
    <source>
        <dbReference type="SAM" id="MobiDB-lite"/>
    </source>
</evidence>
<dbReference type="InterPro" id="IPR006482">
    <property type="entry name" value="Cas7_Csh2/Csh2"/>
</dbReference>